<dbReference type="OrthoDB" id="10028886at2759"/>
<dbReference type="InterPro" id="IPR032675">
    <property type="entry name" value="LRR_dom_sf"/>
</dbReference>
<sequence length="435" mass="48754">MSSFLKAQETPLKLGQKKTRSGKSAYIRLNVASILDSVGESITTYVADSAARDRVIVALEDISGNINTTALQKWARRLSRLKTLTLYDGSVLNASVANVINEYCPDFDDLMFCFCMQANVDSDIAGFFGALRSNSLRSFTAISSQSIGPETLLALNNHCLSLRVLKLHELKSNAIKNLSLLQGCEALEILHLHDEDGFVNLQETENNVYLEVLAWLGRCKRLQELQFQKILSAPSILTNLCLCNNIRLRKLELIYYPLVNNQDFHKAMSHQTSLESLILRAESEGAFKDDIDTLVSSVSQLTGLRELDLCETSEYFRSPEIIRLASNLLKLEKFSFSGYEVTDTIWPSISGLSYLRALNAHAITAFTFDGILNYISMLQPTNQGLVLSVMCQGLDFDLSDYHKTVIQDRIEAKVDGRFEFVLFRESDSEYDSASD</sequence>
<dbReference type="InParanoid" id="A0A0C3HD48"/>
<reference evidence="2" key="2">
    <citation type="submission" date="2015-01" db="EMBL/GenBank/DDBJ databases">
        <title>Evolutionary Origins and Diversification of the Mycorrhizal Mutualists.</title>
        <authorList>
            <consortium name="DOE Joint Genome Institute"/>
            <consortium name="Mycorrhizal Genomics Consortium"/>
            <person name="Kohler A."/>
            <person name="Kuo A."/>
            <person name="Nagy L.G."/>
            <person name="Floudas D."/>
            <person name="Copeland A."/>
            <person name="Barry K.W."/>
            <person name="Cichocki N."/>
            <person name="Veneault-Fourrey C."/>
            <person name="LaButti K."/>
            <person name="Lindquist E.A."/>
            <person name="Lipzen A."/>
            <person name="Lundell T."/>
            <person name="Morin E."/>
            <person name="Murat C."/>
            <person name="Riley R."/>
            <person name="Ohm R."/>
            <person name="Sun H."/>
            <person name="Tunlid A."/>
            <person name="Henrissat B."/>
            <person name="Grigoriev I.V."/>
            <person name="Hibbett D.S."/>
            <person name="Martin F."/>
        </authorList>
    </citation>
    <scope>NUCLEOTIDE SEQUENCE [LARGE SCALE GENOMIC DNA]</scope>
    <source>
        <strain evidence="2">Zn</strain>
    </source>
</reference>
<evidence type="ECO:0000313" key="2">
    <source>
        <dbReference type="Proteomes" id="UP000054321"/>
    </source>
</evidence>
<dbReference type="SUPFAM" id="SSF52047">
    <property type="entry name" value="RNI-like"/>
    <property type="match status" value="1"/>
</dbReference>
<organism evidence="1 2">
    <name type="scientific">Oidiodendron maius (strain Zn)</name>
    <dbReference type="NCBI Taxonomy" id="913774"/>
    <lineage>
        <taxon>Eukaryota</taxon>
        <taxon>Fungi</taxon>
        <taxon>Dikarya</taxon>
        <taxon>Ascomycota</taxon>
        <taxon>Pezizomycotina</taxon>
        <taxon>Leotiomycetes</taxon>
        <taxon>Leotiomycetes incertae sedis</taxon>
        <taxon>Myxotrichaceae</taxon>
        <taxon>Oidiodendron</taxon>
    </lineage>
</organism>
<protein>
    <submittedName>
        <fullName evidence="1">Uncharacterized protein</fullName>
    </submittedName>
</protein>
<proteinExistence type="predicted"/>
<reference evidence="1 2" key="1">
    <citation type="submission" date="2014-04" db="EMBL/GenBank/DDBJ databases">
        <authorList>
            <consortium name="DOE Joint Genome Institute"/>
            <person name="Kuo A."/>
            <person name="Martino E."/>
            <person name="Perotto S."/>
            <person name="Kohler A."/>
            <person name="Nagy L.G."/>
            <person name="Floudas D."/>
            <person name="Copeland A."/>
            <person name="Barry K.W."/>
            <person name="Cichocki N."/>
            <person name="Veneault-Fourrey C."/>
            <person name="LaButti K."/>
            <person name="Lindquist E.A."/>
            <person name="Lipzen A."/>
            <person name="Lundell T."/>
            <person name="Morin E."/>
            <person name="Murat C."/>
            <person name="Sun H."/>
            <person name="Tunlid A."/>
            <person name="Henrissat B."/>
            <person name="Grigoriev I.V."/>
            <person name="Hibbett D.S."/>
            <person name="Martin F."/>
            <person name="Nordberg H.P."/>
            <person name="Cantor M.N."/>
            <person name="Hua S.X."/>
        </authorList>
    </citation>
    <scope>NUCLEOTIDE SEQUENCE [LARGE SCALE GENOMIC DNA]</scope>
    <source>
        <strain evidence="1 2">Zn</strain>
    </source>
</reference>
<dbReference type="HOGENOM" id="CLU_036208_0_0_1"/>
<keyword evidence="2" id="KW-1185">Reference proteome</keyword>
<dbReference type="STRING" id="913774.A0A0C3HD48"/>
<gene>
    <name evidence="1" type="ORF">OIDMADRAFT_190089</name>
</gene>
<evidence type="ECO:0000313" key="1">
    <source>
        <dbReference type="EMBL" id="KIN06166.1"/>
    </source>
</evidence>
<name>A0A0C3HD48_OIDMZ</name>
<accession>A0A0C3HD48</accession>
<dbReference type="Proteomes" id="UP000054321">
    <property type="component" value="Unassembled WGS sequence"/>
</dbReference>
<dbReference type="AlphaFoldDB" id="A0A0C3HD48"/>
<dbReference type="Gene3D" id="3.80.10.10">
    <property type="entry name" value="Ribonuclease Inhibitor"/>
    <property type="match status" value="1"/>
</dbReference>
<dbReference type="EMBL" id="KN832871">
    <property type="protein sequence ID" value="KIN06166.1"/>
    <property type="molecule type" value="Genomic_DNA"/>
</dbReference>